<dbReference type="GO" id="GO:0016779">
    <property type="term" value="F:nucleotidyltransferase activity"/>
    <property type="evidence" value="ECO:0007669"/>
    <property type="project" value="UniProtKB-ARBA"/>
</dbReference>
<comment type="caution">
    <text evidence="2">The sequence shown here is derived from an EMBL/GenBank/DDBJ whole genome shotgun (WGS) entry which is preliminary data.</text>
</comment>
<evidence type="ECO:0000259" key="1">
    <source>
        <dbReference type="Pfam" id="PF12804"/>
    </source>
</evidence>
<name>A0A179V4M2_9MYCO</name>
<gene>
    <name evidence="2" type="ORF">AWB85_17045</name>
</gene>
<dbReference type="SUPFAM" id="SSF53448">
    <property type="entry name" value="Nucleotide-diphospho-sugar transferases"/>
    <property type="match status" value="1"/>
</dbReference>
<dbReference type="Gene3D" id="3.90.550.10">
    <property type="entry name" value="Spore Coat Polysaccharide Biosynthesis Protein SpsA, Chain A"/>
    <property type="match status" value="1"/>
</dbReference>
<dbReference type="PANTHER" id="PTHR43777:SF1">
    <property type="entry name" value="MOLYBDENUM COFACTOR CYTIDYLYLTRANSFERASE"/>
    <property type="match status" value="1"/>
</dbReference>
<sequence>MEPAPSAGVVAGAVLAAGAGNRYGMPKILAEDGRWLELAVAALDRGGCDEIFVTLGAARCEIPLPATGIVVDRWQMGMSESVRTILERLRLRPEVVGIVIHLVDLPSVGPEVVRAVLRASGRRRSAVARATFEGKAGHPVYLGSEHFDPVLAALTGDRGAGPYLAARTDVIGVPCDHWTDGADRDRP</sequence>
<organism evidence="2 3">
    <name type="scientific">Mycobacteroides immunogenum</name>
    <dbReference type="NCBI Taxonomy" id="83262"/>
    <lineage>
        <taxon>Bacteria</taxon>
        <taxon>Bacillati</taxon>
        <taxon>Actinomycetota</taxon>
        <taxon>Actinomycetes</taxon>
        <taxon>Mycobacteriales</taxon>
        <taxon>Mycobacteriaceae</taxon>
        <taxon>Mycobacteroides</taxon>
    </lineage>
</organism>
<protein>
    <submittedName>
        <fullName evidence="2">Molybdopterin-guanine dinucleotide biosynthesis protein MobA</fullName>
    </submittedName>
</protein>
<accession>A0A179V4M2</accession>
<dbReference type="RefSeq" id="WP_064634041.1">
    <property type="nucleotide sequence ID" value="NZ_LQYE01000032.1"/>
</dbReference>
<dbReference type="InterPro" id="IPR029044">
    <property type="entry name" value="Nucleotide-diphossugar_trans"/>
</dbReference>
<proteinExistence type="predicted"/>
<feature type="domain" description="MobA-like NTP transferase" evidence="1">
    <location>
        <begin position="12"/>
        <end position="167"/>
    </location>
</feature>
<evidence type="ECO:0000313" key="2">
    <source>
        <dbReference type="EMBL" id="OAT66830.1"/>
    </source>
</evidence>
<evidence type="ECO:0000313" key="3">
    <source>
        <dbReference type="Proteomes" id="UP000186919"/>
    </source>
</evidence>
<dbReference type="AlphaFoldDB" id="A0A179V4M2"/>
<dbReference type="Proteomes" id="UP000186919">
    <property type="component" value="Unassembled WGS sequence"/>
</dbReference>
<dbReference type="InterPro" id="IPR025877">
    <property type="entry name" value="MobA-like_NTP_Trfase"/>
</dbReference>
<reference evidence="2 3" key="1">
    <citation type="submission" date="2016-01" db="EMBL/GenBank/DDBJ databases">
        <title>Mycobacterium immunogenum strain CD11_6 genome sequencing and assembly.</title>
        <authorList>
            <person name="Kaur G."/>
            <person name="Nair G.R."/>
            <person name="Mayilraj S."/>
        </authorList>
    </citation>
    <scope>NUCLEOTIDE SEQUENCE [LARGE SCALE GENOMIC DNA]</scope>
    <source>
        <strain evidence="2 3">CD11-6</strain>
    </source>
</reference>
<dbReference type="EMBL" id="LQYE01000032">
    <property type="protein sequence ID" value="OAT66830.1"/>
    <property type="molecule type" value="Genomic_DNA"/>
</dbReference>
<dbReference type="Pfam" id="PF12804">
    <property type="entry name" value="NTP_transf_3"/>
    <property type="match status" value="1"/>
</dbReference>
<dbReference type="PANTHER" id="PTHR43777">
    <property type="entry name" value="MOLYBDENUM COFACTOR CYTIDYLYLTRANSFERASE"/>
    <property type="match status" value="1"/>
</dbReference>